<feature type="region of interest" description="Disordered" evidence="1">
    <location>
        <begin position="1"/>
        <end position="50"/>
    </location>
</feature>
<gene>
    <name evidence="2" type="ORF">CHR55_01340</name>
</gene>
<dbReference type="EMBL" id="NOVD01000001">
    <property type="protein sequence ID" value="PCK29061.1"/>
    <property type="molecule type" value="Genomic_DNA"/>
</dbReference>
<reference evidence="2 3" key="1">
    <citation type="submission" date="2017-07" db="EMBL/GenBank/DDBJ databases">
        <title>Draft sequence of Rhodococcus enclensis 23b-28.</title>
        <authorList>
            <person name="Besaury L."/>
            <person name="Sancelme M."/>
            <person name="Amato P."/>
            <person name="Lallement A."/>
            <person name="Delort A.-M."/>
        </authorList>
    </citation>
    <scope>NUCLEOTIDE SEQUENCE [LARGE SCALE GENOMIC DNA]</scope>
    <source>
        <strain evidence="2 3">23b-28</strain>
    </source>
</reference>
<evidence type="ECO:0000313" key="3">
    <source>
        <dbReference type="Proteomes" id="UP000230886"/>
    </source>
</evidence>
<name>A0A2A5JJ44_RHOSG</name>
<dbReference type="AlphaFoldDB" id="A0A2A5JJ44"/>
<proteinExistence type="predicted"/>
<organism evidence="2 3">
    <name type="scientific">Rhodococcus qingshengii</name>
    <dbReference type="NCBI Taxonomy" id="334542"/>
    <lineage>
        <taxon>Bacteria</taxon>
        <taxon>Bacillati</taxon>
        <taxon>Actinomycetota</taxon>
        <taxon>Actinomycetes</taxon>
        <taxon>Mycobacteriales</taxon>
        <taxon>Nocardiaceae</taxon>
        <taxon>Rhodococcus</taxon>
        <taxon>Rhodococcus erythropolis group</taxon>
    </lineage>
</organism>
<protein>
    <submittedName>
        <fullName evidence="2">Uncharacterized protein</fullName>
    </submittedName>
</protein>
<evidence type="ECO:0000313" key="2">
    <source>
        <dbReference type="EMBL" id="PCK29061.1"/>
    </source>
</evidence>
<evidence type="ECO:0000256" key="1">
    <source>
        <dbReference type="SAM" id="MobiDB-lite"/>
    </source>
</evidence>
<sequence length="78" mass="8054">MTSPGPKPTVSPRQQAANQLAEAHGDVPAGFTGNVPIPPDPNEPDDRSFPQKVWDTAWGVGESAVDTTVDSVGTLGDA</sequence>
<comment type="caution">
    <text evidence="2">The sequence shown here is derived from an EMBL/GenBank/DDBJ whole genome shotgun (WGS) entry which is preliminary data.</text>
</comment>
<dbReference type="Proteomes" id="UP000230886">
    <property type="component" value="Unassembled WGS sequence"/>
</dbReference>
<accession>A0A2A5JJ44</accession>